<dbReference type="AlphaFoldDB" id="A0A4R6QGE9"/>
<dbReference type="GO" id="GO:0008897">
    <property type="term" value="F:holo-[acyl-carrier-protein] synthase activity"/>
    <property type="evidence" value="ECO:0007669"/>
    <property type="project" value="InterPro"/>
</dbReference>
<protein>
    <submittedName>
        <fullName evidence="3">4'-phosphopantetheinyl transferase superfamily protein</fullName>
    </submittedName>
</protein>
<dbReference type="EMBL" id="SNXR01000011">
    <property type="protein sequence ID" value="TDP61033.1"/>
    <property type="molecule type" value="Genomic_DNA"/>
</dbReference>
<dbReference type="GO" id="GO:0000287">
    <property type="term" value="F:magnesium ion binding"/>
    <property type="evidence" value="ECO:0007669"/>
    <property type="project" value="InterPro"/>
</dbReference>
<sequence>MIGNDIVDLALAKKESNWNRQRFLDKVFTPLEQKRIQNSRNPEHIVWQFWTMKESCYKIQNRRSGERIFNPIQYECFQNTVTFEDIVFYTKTQLTSDFIYTIATTSPDDFDCVFHLDNRDNITKIDGFPFWNCYFKNKINPASITHHGRFEKLISLEK</sequence>
<dbReference type="SUPFAM" id="SSF56214">
    <property type="entry name" value="4'-phosphopantetheinyl transferase"/>
    <property type="match status" value="1"/>
</dbReference>
<accession>A0A4R6QGE9</accession>
<keyword evidence="4" id="KW-1185">Reference proteome</keyword>
<evidence type="ECO:0000313" key="4">
    <source>
        <dbReference type="Proteomes" id="UP000295260"/>
    </source>
</evidence>
<keyword evidence="1 3" id="KW-0808">Transferase</keyword>
<feature type="domain" description="4'-phosphopantetheinyl transferase" evidence="2">
    <location>
        <begin position="2"/>
        <end position="79"/>
    </location>
</feature>
<comment type="caution">
    <text evidence="3">The sequence shown here is derived from an EMBL/GenBank/DDBJ whole genome shotgun (WGS) entry which is preliminary data.</text>
</comment>
<dbReference type="InterPro" id="IPR037143">
    <property type="entry name" value="4-PPantetheinyl_Trfase_dom_sf"/>
</dbReference>
<evidence type="ECO:0000256" key="1">
    <source>
        <dbReference type="ARBA" id="ARBA00022679"/>
    </source>
</evidence>
<dbReference type="Proteomes" id="UP000295260">
    <property type="component" value="Unassembled WGS sequence"/>
</dbReference>
<reference evidence="3 4" key="1">
    <citation type="submission" date="2019-03" db="EMBL/GenBank/DDBJ databases">
        <title>Genomic Encyclopedia of Archaeal and Bacterial Type Strains, Phase II (KMG-II): from individual species to whole genera.</title>
        <authorList>
            <person name="Goeker M."/>
        </authorList>
    </citation>
    <scope>NUCLEOTIDE SEQUENCE [LARGE SCALE GENOMIC DNA]</scope>
    <source>
        <strain evidence="3 4">DSM 25687</strain>
    </source>
</reference>
<dbReference type="OrthoDB" id="663853at2"/>
<evidence type="ECO:0000313" key="3">
    <source>
        <dbReference type="EMBL" id="TDP61033.1"/>
    </source>
</evidence>
<evidence type="ECO:0000259" key="2">
    <source>
        <dbReference type="Pfam" id="PF01648"/>
    </source>
</evidence>
<dbReference type="RefSeq" id="WP_133531984.1">
    <property type="nucleotide sequence ID" value="NZ_SNXR01000011.1"/>
</dbReference>
<name>A0A4R6QGE9_9FLAO</name>
<dbReference type="Gene3D" id="3.90.470.20">
    <property type="entry name" value="4'-phosphopantetheinyl transferase domain"/>
    <property type="match status" value="1"/>
</dbReference>
<dbReference type="Pfam" id="PF01648">
    <property type="entry name" value="ACPS"/>
    <property type="match status" value="1"/>
</dbReference>
<gene>
    <name evidence="3" type="ORF">BC748_0641</name>
</gene>
<dbReference type="InterPro" id="IPR008278">
    <property type="entry name" value="4-PPantetheinyl_Trfase_dom"/>
</dbReference>
<organism evidence="3 4">
    <name type="scientific">Flavobacterium dankookense</name>
    <dbReference type="NCBI Taxonomy" id="706186"/>
    <lineage>
        <taxon>Bacteria</taxon>
        <taxon>Pseudomonadati</taxon>
        <taxon>Bacteroidota</taxon>
        <taxon>Flavobacteriia</taxon>
        <taxon>Flavobacteriales</taxon>
        <taxon>Flavobacteriaceae</taxon>
        <taxon>Flavobacterium</taxon>
    </lineage>
</organism>
<proteinExistence type="predicted"/>